<protein>
    <submittedName>
        <fullName evidence="3">Uncharacterized protein</fullName>
    </submittedName>
</protein>
<feature type="compositionally biased region" description="Acidic residues" evidence="2">
    <location>
        <begin position="1"/>
        <end position="11"/>
    </location>
</feature>
<keyword evidence="4" id="KW-1185">Reference proteome</keyword>
<dbReference type="EMBL" id="JAPFFF010000017">
    <property type="protein sequence ID" value="KAK8863880.1"/>
    <property type="molecule type" value="Genomic_DNA"/>
</dbReference>
<feature type="compositionally biased region" description="Polar residues" evidence="2">
    <location>
        <begin position="265"/>
        <end position="301"/>
    </location>
</feature>
<evidence type="ECO:0000256" key="2">
    <source>
        <dbReference type="SAM" id="MobiDB-lite"/>
    </source>
</evidence>
<dbReference type="Proteomes" id="UP001470230">
    <property type="component" value="Unassembled WGS sequence"/>
</dbReference>
<feature type="region of interest" description="Disordered" evidence="2">
    <location>
        <begin position="1"/>
        <end position="35"/>
    </location>
</feature>
<evidence type="ECO:0000313" key="3">
    <source>
        <dbReference type="EMBL" id="KAK8863880.1"/>
    </source>
</evidence>
<gene>
    <name evidence="3" type="ORF">M9Y10_011571</name>
</gene>
<feature type="compositionally biased region" description="Polar residues" evidence="2">
    <location>
        <begin position="55"/>
        <end position="71"/>
    </location>
</feature>
<feature type="coiled-coil region" evidence="1">
    <location>
        <begin position="790"/>
        <end position="817"/>
    </location>
</feature>
<feature type="compositionally biased region" description="Polar residues" evidence="2">
    <location>
        <begin position="239"/>
        <end position="252"/>
    </location>
</feature>
<feature type="compositionally biased region" description="Low complexity" evidence="2">
    <location>
        <begin position="569"/>
        <end position="583"/>
    </location>
</feature>
<reference evidence="3 4" key="1">
    <citation type="submission" date="2024-04" db="EMBL/GenBank/DDBJ databases">
        <title>Tritrichomonas musculus Genome.</title>
        <authorList>
            <person name="Alves-Ferreira E."/>
            <person name="Grigg M."/>
            <person name="Lorenzi H."/>
            <person name="Galac M."/>
        </authorList>
    </citation>
    <scope>NUCLEOTIDE SEQUENCE [LARGE SCALE GENOMIC DNA]</scope>
    <source>
        <strain evidence="3 4">EAF2021</strain>
    </source>
</reference>
<feature type="compositionally biased region" description="Basic and acidic residues" evidence="2">
    <location>
        <begin position="477"/>
        <end position="490"/>
    </location>
</feature>
<accession>A0ABR2IKI5</accession>
<feature type="compositionally biased region" description="Polar residues" evidence="2">
    <location>
        <begin position="378"/>
        <end position="476"/>
    </location>
</feature>
<feature type="compositionally biased region" description="Polar residues" evidence="2">
    <location>
        <begin position="83"/>
        <end position="97"/>
    </location>
</feature>
<evidence type="ECO:0000313" key="4">
    <source>
        <dbReference type="Proteomes" id="UP001470230"/>
    </source>
</evidence>
<feature type="compositionally biased region" description="Polar residues" evidence="2">
    <location>
        <begin position="590"/>
        <end position="601"/>
    </location>
</feature>
<feature type="region of interest" description="Disordered" evidence="2">
    <location>
        <begin position="912"/>
        <end position="932"/>
    </location>
</feature>
<feature type="region of interest" description="Disordered" evidence="2">
    <location>
        <begin position="49"/>
        <end position="193"/>
    </location>
</feature>
<feature type="compositionally biased region" description="Polar residues" evidence="2">
    <location>
        <begin position="549"/>
        <end position="568"/>
    </location>
</feature>
<feature type="compositionally biased region" description="Basic and acidic residues" evidence="2">
    <location>
        <begin position="340"/>
        <end position="376"/>
    </location>
</feature>
<feature type="compositionally biased region" description="Low complexity" evidence="2">
    <location>
        <begin position="516"/>
        <end position="536"/>
    </location>
</feature>
<feature type="compositionally biased region" description="Polar residues" evidence="2">
    <location>
        <begin position="157"/>
        <end position="166"/>
    </location>
</feature>
<sequence>MSDFDDFEVNSDDLYGADKSDNNKNDDDFKLPDLPQTTQKNLSIINFSALKPPTGGSSITISDATNESLNFSRPPLLPARLTSMMTSTPSQNLTSPAEENKPKFDLPPLFDDLDDDDDDSNEVDQPNLGPIQFPSDPDLDKKDNNDTQESKDKMDSITINSVSNIPESPLKMNNFFADDNHEQDNNLNELNKPSFLPNLSTSLNNESKVLDNFEDEINAPHPLIPSRKKESASPFPSPLNLNHSSSKPSFLNINEIKNIKPGDPVSSSVKFDSTPNLSPVKIQNNLSAPVQLPNLDSQSKTSSEDHLKDEKESDSQNVNLNVVNVDDDDNIEFSSISLSDHSEDEKKSQPKADLAQKSEETKDEPQQQKLIPDRKLQAINQLASIQSTDQKAPQNNMNTDLQRENPPQNTNQQSSLNDSDISNNFFMESDTTQPSKSQQNESEKAQLNQSVFHTNPNPVETFQSNLNDSNPSQPINKSDELSNDDFEKPIDNSIQQKKSTPPNNGNRKPKTELAESVQKVKQMAQQSAKKQQQQKQSNESTKKEENRIQKQNQQLISPPIKSSTETPLNSASQSPSPPNSSSESFHENEQNPPNSSNKTQTIVNMTKPDEQLSSVSLHLSSDQHTQNRPVKKIVPKMAIEIGVENAFDNASAQFQRLFMNEFASLMRPTYQMPYDTDIDNFVDYLSKDINKELNSITKSFSPTTRKVRGFSHKIDLLFDQGRDVLNEKLANSYEDDLQRRAQNYQKLRNLQTLVDDLNKNFTAKVTKTMKVIDNYLKDSALIRSNKLMKAQMLQKNLRELTIERMHLEAKVNKQLSEFEEIDRQQNEVMMSYISFSNDPNTFDSDDQQKLFILKKIAREINLISSNVDKATFESLIDMSNDAQFQLNEERTKIRHEYSRMDGFAEKLKLLKQRKQQAKKSSSKKKESSKKKS</sequence>
<feature type="compositionally biased region" description="Basic and acidic residues" evidence="2">
    <location>
        <begin position="16"/>
        <end position="31"/>
    </location>
</feature>
<proteinExistence type="predicted"/>
<organism evidence="3 4">
    <name type="scientific">Tritrichomonas musculus</name>
    <dbReference type="NCBI Taxonomy" id="1915356"/>
    <lineage>
        <taxon>Eukaryota</taxon>
        <taxon>Metamonada</taxon>
        <taxon>Parabasalia</taxon>
        <taxon>Tritrichomonadida</taxon>
        <taxon>Tritrichomonadidae</taxon>
        <taxon>Tritrichomonas</taxon>
    </lineage>
</organism>
<feature type="region of interest" description="Disordered" evidence="2">
    <location>
        <begin position="216"/>
        <end position="601"/>
    </location>
</feature>
<comment type="caution">
    <text evidence="3">The sequence shown here is derived from an EMBL/GenBank/DDBJ whole genome shotgun (WGS) entry which is preliminary data.</text>
</comment>
<feature type="compositionally biased region" description="Basic and acidic residues" evidence="2">
    <location>
        <begin position="302"/>
        <end position="314"/>
    </location>
</feature>
<keyword evidence="1" id="KW-0175">Coiled coil</keyword>
<feature type="compositionally biased region" description="Polar residues" evidence="2">
    <location>
        <begin position="492"/>
        <end position="506"/>
    </location>
</feature>
<feature type="compositionally biased region" description="Basic and acidic residues" evidence="2">
    <location>
        <begin position="138"/>
        <end position="155"/>
    </location>
</feature>
<name>A0ABR2IKI5_9EUKA</name>
<evidence type="ECO:0000256" key="1">
    <source>
        <dbReference type="SAM" id="Coils"/>
    </source>
</evidence>
<feature type="compositionally biased region" description="Acidic residues" evidence="2">
    <location>
        <begin position="111"/>
        <end position="122"/>
    </location>
</feature>